<dbReference type="EMBL" id="CM046124">
    <property type="protein sequence ID" value="KAI8433095.1"/>
    <property type="molecule type" value="Genomic_DNA"/>
</dbReference>
<proteinExistence type="predicted"/>
<name>A0ACC0K9L1_CHOFU</name>
<protein>
    <submittedName>
        <fullName evidence="1">Uncharacterized protein</fullName>
    </submittedName>
</protein>
<gene>
    <name evidence="1" type="ORF">MSG28_013949</name>
</gene>
<evidence type="ECO:0000313" key="2">
    <source>
        <dbReference type="Proteomes" id="UP001064048"/>
    </source>
</evidence>
<organism evidence="1 2">
    <name type="scientific">Choristoneura fumiferana</name>
    <name type="common">Spruce budworm moth</name>
    <name type="synonym">Archips fumiferana</name>
    <dbReference type="NCBI Taxonomy" id="7141"/>
    <lineage>
        <taxon>Eukaryota</taxon>
        <taxon>Metazoa</taxon>
        <taxon>Ecdysozoa</taxon>
        <taxon>Arthropoda</taxon>
        <taxon>Hexapoda</taxon>
        <taxon>Insecta</taxon>
        <taxon>Pterygota</taxon>
        <taxon>Neoptera</taxon>
        <taxon>Endopterygota</taxon>
        <taxon>Lepidoptera</taxon>
        <taxon>Glossata</taxon>
        <taxon>Ditrysia</taxon>
        <taxon>Tortricoidea</taxon>
        <taxon>Tortricidae</taxon>
        <taxon>Tortricinae</taxon>
        <taxon>Choristoneura</taxon>
    </lineage>
</organism>
<sequence>MFIISVLLLYASGVSAKNIDSTGKPLTTEADFDNNIIDFESEYIANTNKKYGTAPWHDDYNKETNRYTIVNEYNAGHNKTKDEKNNDNQVTTEDSVATTSSELDVIPLELISTTQNYLVSIIESTTEEDLTVIPLATTERVTPIVEIDQPVTLPSTKSPESTNDYYTTESPEDDLKVNGSETNTTINIKLTSEIKEVVTTSNPVLHNTTLEEVLTTNSSKQIDIINRSDEITDKDDPKFVEPDSDDEEEVPEDYYDTKDVIPTKAPSTDVVSVFFGLAGSVVESVVESVAERVVPKGIFDLFKRMQKQNEALEAERLRSREENGGLGQFGRGILKSISSGLSGQLSQLMAGAKDIGSLDNDRGFVGSVAAGVSNVANVANSLVDQFKIQVQAIYPELHGDKSNGDFSTGEARRELKGRARISFCPHRVWAQSLSLSWHGLCTHSRAPAASRRGLRHTNFNSRLASPVENNLNLRLSAFLLYVRTYTGAHINDKAV</sequence>
<evidence type="ECO:0000313" key="1">
    <source>
        <dbReference type="EMBL" id="KAI8433095.1"/>
    </source>
</evidence>
<accession>A0ACC0K9L1</accession>
<reference evidence="1 2" key="1">
    <citation type="journal article" date="2022" name="Genome Biol. Evol.">
        <title>The Spruce Budworm Genome: Reconstructing the Evolutionary History of Antifreeze Proteins.</title>
        <authorList>
            <person name="Beliveau C."/>
            <person name="Gagne P."/>
            <person name="Picq S."/>
            <person name="Vernygora O."/>
            <person name="Keeling C.I."/>
            <person name="Pinkney K."/>
            <person name="Doucet D."/>
            <person name="Wen F."/>
            <person name="Johnston J.S."/>
            <person name="Maaroufi H."/>
            <person name="Boyle B."/>
            <person name="Laroche J."/>
            <person name="Dewar K."/>
            <person name="Juretic N."/>
            <person name="Blackburn G."/>
            <person name="Nisole A."/>
            <person name="Brunet B."/>
            <person name="Brandao M."/>
            <person name="Lumley L."/>
            <person name="Duan J."/>
            <person name="Quan G."/>
            <person name="Lucarotti C.J."/>
            <person name="Roe A.D."/>
            <person name="Sperling F.A.H."/>
            <person name="Levesque R.C."/>
            <person name="Cusson M."/>
        </authorList>
    </citation>
    <scope>NUCLEOTIDE SEQUENCE [LARGE SCALE GENOMIC DNA]</scope>
    <source>
        <strain evidence="1">Glfc:IPQL:Cfum</strain>
    </source>
</reference>
<keyword evidence="2" id="KW-1185">Reference proteome</keyword>
<dbReference type="Proteomes" id="UP001064048">
    <property type="component" value="Chromosome 24"/>
</dbReference>
<comment type="caution">
    <text evidence="1">The sequence shown here is derived from an EMBL/GenBank/DDBJ whole genome shotgun (WGS) entry which is preliminary data.</text>
</comment>